<organism evidence="1 2">
    <name type="scientific">Carboxydichorda subterranea</name>
    <dbReference type="NCBI Taxonomy" id="3109565"/>
    <lineage>
        <taxon>Bacteria</taxon>
        <taxon>Bacillati</taxon>
        <taxon>Bacillota</taxon>
        <taxon>Limnochordia</taxon>
        <taxon>Limnochordales</taxon>
        <taxon>Geochordaceae</taxon>
        <taxon>Carboxydichorda</taxon>
    </lineage>
</organism>
<dbReference type="RefSeq" id="WP_324716506.1">
    <property type="nucleotide sequence ID" value="NZ_CP141615.1"/>
</dbReference>
<protein>
    <recommendedName>
        <fullName evidence="3">Adhesin domain-containing protein</fullName>
    </recommendedName>
</protein>
<gene>
    <name evidence="1" type="ORF">U7230_14305</name>
</gene>
<name>A0ABZ1BX22_9FIRM</name>
<proteinExistence type="predicted"/>
<reference evidence="1 2" key="1">
    <citation type="journal article" date="2024" name="Front. Microbiol.">
        <title>Novel thermophilic genera Geochorda gen. nov. and Carboxydochorda gen. nov. from the deep terrestrial subsurface reveal the ecophysiological diversity in the class Limnochordia.</title>
        <authorList>
            <person name="Karnachuk O.V."/>
            <person name="Lukina A.P."/>
            <person name="Avakyan M.R."/>
            <person name="Kadnikov V.V."/>
            <person name="Begmatov S."/>
            <person name="Beletsky A.V."/>
            <person name="Vlasova K.G."/>
            <person name="Novikov A.A."/>
            <person name="Shcherbakova V.A."/>
            <person name="Mardanov A.V."/>
            <person name="Ravin N.V."/>
        </authorList>
    </citation>
    <scope>NUCLEOTIDE SEQUENCE [LARGE SCALE GENOMIC DNA]</scope>
    <source>
        <strain evidence="1 2">L945</strain>
    </source>
</reference>
<dbReference type="Proteomes" id="UP001332192">
    <property type="component" value="Chromosome"/>
</dbReference>
<keyword evidence="2" id="KW-1185">Reference proteome</keyword>
<dbReference type="EMBL" id="CP141615">
    <property type="protein sequence ID" value="WRP17234.1"/>
    <property type="molecule type" value="Genomic_DNA"/>
</dbReference>
<evidence type="ECO:0000313" key="1">
    <source>
        <dbReference type="EMBL" id="WRP17234.1"/>
    </source>
</evidence>
<accession>A0ABZ1BX22</accession>
<sequence>MNVKRAALWALLALFVVAMVDWRAQVLWATHDVHSIGWGYQELFRVRGHSLRDLMEGQGISADEWAMLASEGAIDERSTPKASASTKLEASLAPRKALEVENPFGSIRLDGVARDQIPAGGPDVELESRLTVYATSEQAARQYLQQLRVRLVSTEEGGARLEVDRPALTPSEVKRVKLELAGRMPSDGLVQLRNSSGTVSVSGVAGPSFVYNSMGRTELHDLRGHWRVDVPFSDLTVRRVAGSMEVSGSYASSTIDDVRGDLTVRADFRDQRMSGVGGRLSARVRYGRLEADGVGRGAEVDGHFADVTLRDVRGDVAASTGYGNLLVERPLGSVDLTSRYTGVRVELPEPLDHRFDVEVRMGDLVNRTGLPEAPRVTQGAEHFVAAAGGGRHVVRIRAEYANVEILARGGQ</sequence>
<evidence type="ECO:0000313" key="2">
    <source>
        <dbReference type="Proteomes" id="UP001332192"/>
    </source>
</evidence>
<evidence type="ECO:0008006" key="3">
    <source>
        <dbReference type="Google" id="ProtNLM"/>
    </source>
</evidence>